<dbReference type="Gene3D" id="1.20.120.1200">
    <property type="entry name" value="NADH-ubiquinone/plastoquinone oxidoreductase chain 6, subunit NuoJ"/>
    <property type="match status" value="1"/>
</dbReference>
<evidence type="ECO:0000313" key="2">
    <source>
        <dbReference type="EMBL" id="AMN87093.1"/>
    </source>
</evidence>
<protein>
    <recommendedName>
        <fullName evidence="1">NADH-ubiquinone oxidoreductase chain 6</fullName>
        <ecNumber evidence="1">7.1.1.2</ecNumber>
    </recommendedName>
</protein>
<keyword evidence="1" id="KW-1278">Translocase</keyword>
<dbReference type="InterPro" id="IPR001457">
    <property type="entry name" value="NADH_UbQ/plastoQ_OxRdtase_su6"/>
</dbReference>
<feature type="transmembrane region" description="Helical" evidence="1">
    <location>
        <begin position="85"/>
        <end position="107"/>
    </location>
</feature>
<evidence type="ECO:0000256" key="1">
    <source>
        <dbReference type="RuleBase" id="RU004430"/>
    </source>
</evidence>
<dbReference type="PANTHER" id="PTHR33269">
    <property type="entry name" value="NADH-UBIQUINONE OXIDOREDUCTASE CHAIN 6"/>
    <property type="match status" value="1"/>
</dbReference>
<feature type="transmembrane region" description="Helical" evidence="1">
    <location>
        <begin position="28"/>
        <end position="47"/>
    </location>
</feature>
<dbReference type="RefSeq" id="YP_009240012.1">
    <property type="nucleotide sequence ID" value="NC_029731.1"/>
</dbReference>
<comment type="similarity">
    <text evidence="1">Belongs to the complex I subunit 6 family.</text>
</comment>
<dbReference type="AlphaFoldDB" id="A0A140GYS1"/>
<keyword evidence="1" id="KW-0812">Transmembrane</keyword>
<reference evidence="2" key="1">
    <citation type="journal article" date="2016" name="Sci. Rep.">
        <title>Comparative genomics of mitochondria in chlorarachniophyte algae: endosymbiotic gene transfer and organellar genome dynamics.</title>
        <authorList>
            <person name="Tanifuji G."/>
            <person name="Archibald J.M."/>
            <person name="Hashimoto T."/>
        </authorList>
    </citation>
    <scope>NUCLEOTIDE SEQUENCE</scope>
    <source>
        <strain evidence="2">CCMP622</strain>
    </source>
</reference>
<dbReference type="GO" id="GO:0008137">
    <property type="term" value="F:NADH dehydrogenase (ubiquinone) activity"/>
    <property type="evidence" value="ECO:0007669"/>
    <property type="project" value="UniProtKB-UniRule"/>
</dbReference>
<keyword evidence="1" id="KW-0830">Ubiquinone</keyword>
<dbReference type="PANTHER" id="PTHR33269:SF17">
    <property type="entry name" value="NADH-UBIQUINONE OXIDOREDUCTASE CHAIN 6"/>
    <property type="match status" value="1"/>
</dbReference>
<comment type="function">
    <text evidence="1">Core subunit of the mitochondrial membrane respiratory chain NADH dehydrogenase (Complex I) which catalyzes electron transfer from NADH through the respiratory chain, using ubiquinone as an electron acceptor. Essential for the catalytic activity and assembly of complex I.</text>
</comment>
<dbReference type="EMBL" id="KT806043">
    <property type="protein sequence ID" value="AMN87093.1"/>
    <property type="molecule type" value="Genomic_DNA"/>
</dbReference>
<proteinExistence type="inferred from homology"/>
<keyword evidence="1" id="KW-1133">Transmembrane helix</keyword>
<geneLocation type="mitochondrion" evidence="2"/>
<feature type="transmembrane region" description="Helical" evidence="1">
    <location>
        <begin position="53"/>
        <end position="73"/>
    </location>
</feature>
<feature type="transmembrane region" description="Helical" evidence="1">
    <location>
        <begin position="6"/>
        <end position="21"/>
    </location>
</feature>
<comment type="catalytic activity">
    <reaction evidence="1">
        <text>a ubiquinone + NADH + 5 H(+)(in) = a ubiquinol + NAD(+) + 4 H(+)(out)</text>
        <dbReference type="Rhea" id="RHEA:29091"/>
        <dbReference type="Rhea" id="RHEA-COMP:9565"/>
        <dbReference type="Rhea" id="RHEA-COMP:9566"/>
        <dbReference type="ChEBI" id="CHEBI:15378"/>
        <dbReference type="ChEBI" id="CHEBI:16389"/>
        <dbReference type="ChEBI" id="CHEBI:17976"/>
        <dbReference type="ChEBI" id="CHEBI:57540"/>
        <dbReference type="ChEBI" id="CHEBI:57945"/>
        <dbReference type="EC" id="7.1.1.2"/>
    </reaction>
</comment>
<accession>A0A140GYS1</accession>
<keyword evidence="1" id="KW-0520">NAD</keyword>
<name>A0A140GYS1_9EUKA</name>
<dbReference type="Pfam" id="PF00499">
    <property type="entry name" value="Oxidored_q3"/>
    <property type="match status" value="1"/>
</dbReference>
<dbReference type="GO" id="GO:0031966">
    <property type="term" value="C:mitochondrial membrane"/>
    <property type="evidence" value="ECO:0007669"/>
    <property type="project" value="UniProtKB-SubCell"/>
</dbReference>
<keyword evidence="1" id="KW-0249">Electron transport</keyword>
<feature type="transmembrane region" description="Helical" evidence="1">
    <location>
        <begin position="148"/>
        <end position="168"/>
    </location>
</feature>
<keyword evidence="1" id="KW-0679">Respiratory chain</keyword>
<dbReference type="EC" id="7.1.1.2" evidence="1"/>
<organism evidence="2">
    <name type="scientific">Lotharella oceanica</name>
    <dbReference type="NCBI Taxonomy" id="641309"/>
    <lineage>
        <taxon>Eukaryota</taxon>
        <taxon>Sar</taxon>
        <taxon>Rhizaria</taxon>
        <taxon>Cercozoa</taxon>
        <taxon>Chlorarachniophyceae</taxon>
        <taxon>Lotharella</taxon>
    </lineage>
</organism>
<keyword evidence="1 2" id="KW-0496">Mitochondrion</keyword>
<comment type="subcellular location">
    <subcellularLocation>
        <location evidence="1">Mitochondrion membrane</location>
        <topology evidence="1">Multi-pass membrane protein</topology>
    </subcellularLocation>
</comment>
<gene>
    <name evidence="2" type="primary">nad6</name>
    <name evidence="2" type="ORF">AN617_46</name>
</gene>
<keyword evidence="1" id="KW-0813">Transport</keyword>
<keyword evidence="1" id="KW-0472">Membrane</keyword>
<dbReference type="InterPro" id="IPR042106">
    <property type="entry name" value="Nuo/plastoQ_OxRdtase_6_NuoJ"/>
</dbReference>
<sequence length="195" mass="21499">MKIDMILLFIIAAFVAFTLFSRNMVYSLVSLVGAFFFSGALLVWMGLEFLGYVLIIVYVGAIAILLLFVVMTLDVNRESYASPSWVLDYVPHVFSLAFTAGVLKIVYESVEPLVAPANLGPIFDAWVATALSSNNLASLYFTLYLPGFPFLFISGLLLLLAMMGAVFLTQSQREVNGDGLVLRKPSRSSRVGRKF</sequence>
<dbReference type="GeneID" id="27074343"/>